<evidence type="ECO:0000256" key="4">
    <source>
        <dbReference type="ARBA" id="ARBA00022692"/>
    </source>
</evidence>
<protein>
    <recommendedName>
        <fullName evidence="9">Amino acid transporter transmembrane domain-containing protein</fullName>
    </recommendedName>
</protein>
<evidence type="ECO:0000256" key="3">
    <source>
        <dbReference type="ARBA" id="ARBA00022448"/>
    </source>
</evidence>
<keyword evidence="11" id="KW-1185">Reference proteome</keyword>
<feature type="domain" description="Amino acid transporter transmembrane" evidence="9">
    <location>
        <begin position="42"/>
        <end position="433"/>
    </location>
</feature>
<reference evidence="10 11" key="1">
    <citation type="submission" date="2009-12" db="EMBL/GenBank/DDBJ databases">
        <title>The draft genome of Batrachochytrium dendrobatidis.</title>
        <authorList>
            <consortium name="US DOE Joint Genome Institute (JGI-PGF)"/>
            <person name="Kuo A."/>
            <person name="Salamov A."/>
            <person name="Schmutz J."/>
            <person name="Lucas S."/>
            <person name="Pitluck S."/>
            <person name="Rosenblum E."/>
            <person name="Stajich J."/>
            <person name="Eisen M."/>
            <person name="Grigoriev I.V."/>
        </authorList>
    </citation>
    <scope>NUCLEOTIDE SEQUENCE [LARGE SCALE GENOMIC DNA]</scope>
    <source>
        <strain evidence="11">JAM81 / FGSC 10211</strain>
    </source>
</reference>
<dbReference type="OMA" id="MKWTHIA"/>
<feature type="transmembrane region" description="Helical" evidence="8">
    <location>
        <begin position="414"/>
        <end position="437"/>
    </location>
</feature>
<feature type="transmembrane region" description="Helical" evidence="8">
    <location>
        <begin position="151"/>
        <end position="173"/>
    </location>
</feature>
<evidence type="ECO:0000256" key="6">
    <source>
        <dbReference type="ARBA" id="ARBA00022989"/>
    </source>
</evidence>
<keyword evidence="5" id="KW-0029">Amino-acid transport</keyword>
<feature type="transmembrane region" description="Helical" evidence="8">
    <location>
        <begin position="124"/>
        <end position="145"/>
    </location>
</feature>
<dbReference type="PANTHER" id="PTHR22950:SF692">
    <property type="entry name" value="TRANSMEMBRANE AMINO ACID TRANSPORTER FAMILY PROTEIN"/>
    <property type="match status" value="1"/>
</dbReference>
<dbReference type="GO" id="GO:0015824">
    <property type="term" value="P:proline transport"/>
    <property type="evidence" value="ECO:0000318"/>
    <property type="project" value="GO_Central"/>
</dbReference>
<sequence>MCQDSDLLSNCTSDLQCPSQCPSQCCSEQYDGCVVDYNDGAHKSTYYQTLFNSVNILMGIGLLAFPFAFKLSGWILGVACLCILSGVTRHTAKVLALCLDWTPDTADTSDTTNTAAFGLSGRNFISFVFVLELCAASVALIILTADSIVALFPMLDLVVVKICVVAIVVPITYPLSLNMASYGSIVGIIALLNLLIIVMFNGLSTTESPGSLIVPADTNIFPESWYSVPLAFGLIMAGFCGHSVFPNLYRDMKQPEYYNKVVDHTYIIITATYLLIASFGYLMFGPSTLQEITLNMPFVKSYNKVLTQVTIWLVALNPITKYSLAISPVNTQIERSIASTIPWMCPNPSCPPLALRIVTRTMASMVVLIIAIQFPGFHSLMAILGSFFSCTVSIVFPEICFLKLYWRRITRWRICFEISVLAFGLVFGTLGTVWAMLPNTVPKSVMYHNKS</sequence>
<feature type="transmembrane region" description="Helical" evidence="8">
    <location>
        <begin position="305"/>
        <end position="325"/>
    </location>
</feature>
<comment type="similarity">
    <text evidence="2">Belongs to the amino acid/polyamine transporter 2 family.</text>
</comment>
<dbReference type="AlphaFoldDB" id="F4P564"/>
<organism evidence="10 11">
    <name type="scientific">Batrachochytrium dendrobatidis (strain JAM81 / FGSC 10211)</name>
    <name type="common">Frog chytrid fungus</name>
    <dbReference type="NCBI Taxonomy" id="684364"/>
    <lineage>
        <taxon>Eukaryota</taxon>
        <taxon>Fungi</taxon>
        <taxon>Fungi incertae sedis</taxon>
        <taxon>Chytridiomycota</taxon>
        <taxon>Chytridiomycota incertae sedis</taxon>
        <taxon>Chytridiomycetes</taxon>
        <taxon>Rhizophydiales</taxon>
        <taxon>Rhizophydiales incertae sedis</taxon>
        <taxon>Batrachochytrium</taxon>
    </lineage>
</organism>
<evidence type="ECO:0000256" key="7">
    <source>
        <dbReference type="ARBA" id="ARBA00023136"/>
    </source>
</evidence>
<accession>F4P564</accession>
<name>F4P564_BATDJ</name>
<dbReference type="GeneID" id="18236639"/>
<gene>
    <name evidence="10" type="ORF">BATDEDRAFT_12005</name>
</gene>
<evidence type="ECO:0000256" key="8">
    <source>
        <dbReference type="SAM" id="Phobius"/>
    </source>
</evidence>
<feature type="transmembrane region" description="Helical" evidence="8">
    <location>
        <begin position="353"/>
        <end position="374"/>
    </location>
</feature>
<proteinExistence type="inferred from homology"/>
<evidence type="ECO:0000256" key="1">
    <source>
        <dbReference type="ARBA" id="ARBA00004141"/>
    </source>
</evidence>
<feature type="transmembrane region" description="Helical" evidence="8">
    <location>
        <begin position="266"/>
        <end position="285"/>
    </location>
</feature>
<keyword evidence="4 8" id="KW-0812">Transmembrane</keyword>
<feature type="transmembrane region" description="Helical" evidence="8">
    <location>
        <begin position="56"/>
        <end position="84"/>
    </location>
</feature>
<keyword evidence="6 8" id="KW-1133">Transmembrane helix</keyword>
<dbReference type="OrthoDB" id="655540at2759"/>
<evidence type="ECO:0000313" key="11">
    <source>
        <dbReference type="Proteomes" id="UP000007241"/>
    </source>
</evidence>
<dbReference type="HOGENOM" id="CLU_009646_8_2_1"/>
<dbReference type="GO" id="GO:0015186">
    <property type="term" value="F:L-glutamine transmembrane transporter activity"/>
    <property type="evidence" value="ECO:0000318"/>
    <property type="project" value="GO_Central"/>
</dbReference>
<dbReference type="GO" id="GO:0000329">
    <property type="term" value="C:fungal-type vacuole membrane"/>
    <property type="evidence" value="ECO:0000318"/>
    <property type="project" value="GO_Central"/>
</dbReference>
<keyword evidence="3" id="KW-0813">Transport</keyword>
<evidence type="ECO:0000313" key="10">
    <source>
        <dbReference type="EMBL" id="EGF80029.1"/>
    </source>
</evidence>
<dbReference type="STRING" id="684364.F4P564"/>
<keyword evidence="7 8" id="KW-0472">Membrane</keyword>
<dbReference type="InParanoid" id="F4P564"/>
<comment type="subcellular location">
    <subcellularLocation>
        <location evidence="1">Membrane</location>
        <topology evidence="1">Multi-pass membrane protein</topology>
    </subcellularLocation>
</comment>
<dbReference type="EMBL" id="GL882885">
    <property type="protein sequence ID" value="EGF80029.1"/>
    <property type="molecule type" value="Genomic_DNA"/>
</dbReference>
<feature type="transmembrane region" description="Helical" evidence="8">
    <location>
        <begin position="380"/>
        <end position="402"/>
    </location>
</feature>
<feature type="transmembrane region" description="Helical" evidence="8">
    <location>
        <begin position="185"/>
        <end position="204"/>
    </location>
</feature>
<dbReference type="Pfam" id="PF01490">
    <property type="entry name" value="Aa_trans"/>
    <property type="match status" value="1"/>
</dbReference>
<feature type="transmembrane region" description="Helical" evidence="8">
    <location>
        <begin position="224"/>
        <end position="245"/>
    </location>
</feature>
<dbReference type="RefSeq" id="XP_006679358.1">
    <property type="nucleotide sequence ID" value="XM_006679295.1"/>
</dbReference>
<dbReference type="InterPro" id="IPR013057">
    <property type="entry name" value="AA_transpt_TM"/>
</dbReference>
<evidence type="ECO:0000259" key="9">
    <source>
        <dbReference type="Pfam" id="PF01490"/>
    </source>
</evidence>
<evidence type="ECO:0000256" key="5">
    <source>
        <dbReference type="ARBA" id="ARBA00022970"/>
    </source>
</evidence>
<evidence type="ECO:0000256" key="2">
    <source>
        <dbReference type="ARBA" id="ARBA00008066"/>
    </source>
</evidence>
<dbReference type="Proteomes" id="UP000007241">
    <property type="component" value="Unassembled WGS sequence"/>
</dbReference>
<dbReference type="PANTHER" id="PTHR22950">
    <property type="entry name" value="AMINO ACID TRANSPORTER"/>
    <property type="match status" value="1"/>
</dbReference>